<dbReference type="AlphaFoldDB" id="A0A2R4W0L8"/>
<proteinExistence type="predicted"/>
<sequence length="34" mass="4102">MKKEFDKKTLEKETDFWNKIKDNLKKGSGKVCRK</sequence>
<gene>
    <name evidence="1" type="ORF">TDSAC_0962</name>
</gene>
<evidence type="ECO:0000313" key="2">
    <source>
        <dbReference type="Proteomes" id="UP000244792"/>
    </source>
</evidence>
<dbReference type="EMBL" id="CP020921">
    <property type="protein sequence ID" value="AWB10315.1"/>
    <property type="molecule type" value="Genomic_DNA"/>
</dbReference>
<reference evidence="1 2" key="1">
    <citation type="submission" date="2017-04" db="EMBL/GenBank/DDBJ databases">
        <title>Genomic insights into metabolism of Thermodesulfobium acidiphilum.</title>
        <authorList>
            <person name="Toshchakov S.V."/>
            <person name="Frolov E.N."/>
            <person name="Kublanov I.V."/>
            <person name="Samarov N.I."/>
            <person name="Novikov A."/>
            <person name="Lebedinsky A.V."/>
            <person name="Bonch-Osmolovskaya E.A."/>
            <person name="Chernyh N.A."/>
        </authorList>
    </citation>
    <scope>NUCLEOTIDE SEQUENCE [LARGE SCALE GENOMIC DNA]</scope>
    <source>
        <strain evidence="1 2">3127-1</strain>
    </source>
</reference>
<dbReference type="Proteomes" id="UP000244792">
    <property type="component" value="Chromosome"/>
</dbReference>
<evidence type="ECO:0000313" key="1">
    <source>
        <dbReference type="EMBL" id="AWB10315.1"/>
    </source>
</evidence>
<protein>
    <submittedName>
        <fullName evidence="1">Uncharacterized protein</fullName>
    </submittedName>
</protein>
<keyword evidence="2" id="KW-1185">Reference proteome</keyword>
<accession>A0A2R4W0L8</accession>
<name>A0A2R4W0L8_THEAF</name>
<dbReference type="KEGG" id="taci:TDSAC_0962"/>
<organism evidence="1 2">
    <name type="scientific">Thermodesulfobium acidiphilum</name>
    <dbReference type="NCBI Taxonomy" id="1794699"/>
    <lineage>
        <taxon>Bacteria</taxon>
        <taxon>Pseudomonadati</taxon>
        <taxon>Thermodesulfobiota</taxon>
        <taxon>Thermodesulfobiia</taxon>
        <taxon>Thermodesulfobiales</taxon>
        <taxon>Thermodesulfobiaceae</taxon>
        <taxon>Thermodesulfobium</taxon>
    </lineage>
</organism>